<gene>
    <name evidence="1" type="ORF">ACFQ3T_07445</name>
</gene>
<evidence type="ECO:0000313" key="2">
    <source>
        <dbReference type="Proteomes" id="UP001597168"/>
    </source>
</evidence>
<proteinExistence type="predicted"/>
<keyword evidence="2" id="KW-1185">Reference proteome</keyword>
<name>A0ABW3QQC0_9PSEU</name>
<comment type="caution">
    <text evidence="1">The sequence shown here is derived from an EMBL/GenBank/DDBJ whole genome shotgun (WGS) entry which is preliminary data.</text>
</comment>
<evidence type="ECO:0000313" key="1">
    <source>
        <dbReference type="EMBL" id="MFD1146954.1"/>
    </source>
</evidence>
<dbReference type="RefSeq" id="WP_380721595.1">
    <property type="nucleotide sequence ID" value="NZ_JBHTLK010000023.1"/>
</dbReference>
<reference evidence="2" key="1">
    <citation type="journal article" date="2019" name="Int. J. Syst. Evol. Microbiol.">
        <title>The Global Catalogue of Microorganisms (GCM) 10K type strain sequencing project: providing services to taxonomists for standard genome sequencing and annotation.</title>
        <authorList>
            <consortium name="The Broad Institute Genomics Platform"/>
            <consortium name="The Broad Institute Genome Sequencing Center for Infectious Disease"/>
            <person name="Wu L."/>
            <person name="Ma J."/>
        </authorList>
    </citation>
    <scope>NUCLEOTIDE SEQUENCE [LARGE SCALE GENOMIC DNA]</scope>
    <source>
        <strain evidence="2">CCUG 60214</strain>
    </source>
</reference>
<accession>A0ABW3QQC0</accession>
<dbReference type="EMBL" id="JBHTLK010000023">
    <property type="protein sequence ID" value="MFD1146954.1"/>
    <property type="molecule type" value="Genomic_DNA"/>
</dbReference>
<sequence length="103" mass="11497">MSERDRLSLLWGEHVRAPFPRHLRGRDVNGEDMVTLDSAIAGCVSSALSGHLDERRRLILLGRLVAVEEVLPSIDGENGAREYYERLREMAVLAIRLGDAETA</sequence>
<dbReference type="Proteomes" id="UP001597168">
    <property type="component" value="Unassembled WGS sequence"/>
</dbReference>
<organism evidence="1 2">
    <name type="scientific">Saccharothrix hoggarensis</name>
    <dbReference type="NCBI Taxonomy" id="913853"/>
    <lineage>
        <taxon>Bacteria</taxon>
        <taxon>Bacillati</taxon>
        <taxon>Actinomycetota</taxon>
        <taxon>Actinomycetes</taxon>
        <taxon>Pseudonocardiales</taxon>
        <taxon>Pseudonocardiaceae</taxon>
        <taxon>Saccharothrix</taxon>
    </lineage>
</organism>
<protein>
    <submittedName>
        <fullName evidence="1">Uncharacterized protein</fullName>
    </submittedName>
</protein>